<keyword evidence="3" id="KW-1185">Reference proteome</keyword>
<gene>
    <name evidence="2" type="ORF">P4O66_001502</name>
</gene>
<evidence type="ECO:0008006" key="4">
    <source>
        <dbReference type="Google" id="ProtNLM"/>
    </source>
</evidence>
<sequence length="289" mass="31278">MQQEGFGPSHRVPSSPVQQPSHHTTRDTGLLPEAELGYMKTLLSMLKAGKPLVLPSLMATPSKYGGEDKSMGRFITQCRIYLQYLTCPKPPELVKVLFIKTFLRGKALPWAEIIFQHRAQEATMVEGFFRLLTGPVPVPGIVDAVAMNVPGRRDTTSPVPGARDAAHPCPGPVPGAREAARPDPVPAPGMRNAARLDPAPSARDATCPDQVLVPGTRDTARPGPVPGLVVAACFCCQFCLGSCLWLQACSCEHSETRYPAMWHCYFLTCPSACIRACYVPCSCSYVGRT</sequence>
<accession>A0AAD9DW57</accession>
<name>A0AAD9DW57_9TELE</name>
<comment type="caution">
    <text evidence="2">The sequence shown here is derived from an EMBL/GenBank/DDBJ whole genome shotgun (WGS) entry which is preliminary data.</text>
</comment>
<protein>
    <recommendedName>
        <fullName evidence="4">DUF4939 domain-containing protein</fullName>
    </recommendedName>
</protein>
<organism evidence="2 3">
    <name type="scientific">Electrophorus voltai</name>
    <dbReference type="NCBI Taxonomy" id="2609070"/>
    <lineage>
        <taxon>Eukaryota</taxon>
        <taxon>Metazoa</taxon>
        <taxon>Chordata</taxon>
        <taxon>Craniata</taxon>
        <taxon>Vertebrata</taxon>
        <taxon>Euteleostomi</taxon>
        <taxon>Actinopterygii</taxon>
        <taxon>Neopterygii</taxon>
        <taxon>Teleostei</taxon>
        <taxon>Ostariophysi</taxon>
        <taxon>Gymnotiformes</taxon>
        <taxon>Gymnotoidei</taxon>
        <taxon>Gymnotidae</taxon>
        <taxon>Electrophorus</taxon>
    </lineage>
</organism>
<feature type="region of interest" description="Disordered" evidence="1">
    <location>
        <begin position="1"/>
        <end position="30"/>
    </location>
</feature>
<feature type="region of interest" description="Disordered" evidence="1">
    <location>
        <begin position="152"/>
        <end position="208"/>
    </location>
</feature>
<evidence type="ECO:0000313" key="3">
    <source>
        <dbReference type="Proteomes" id="UP001239994"/>
    </source>
</evidence>
<dbReference type="Proteomes" id="UP001239994">
    <property type="component" value="Unassembled WGS sequence"/>
</dbReference>
<proteinExistence type="predicted"/>
<reference evidence="2" key="1">
    <citation type="submission" date="2023-03" db="EMBL/GenBank/DDBJ databases">
        <title>Electrophorus voltai genome.</title>
        <authorList>
            <person name="Bian C."/>
        </authorList>
    </citation>
    <scope>NUCLEOTIDE SEQUENCE</scope>
    <source>
        <strain evidence="2">CB-2022</strain>
        <tissue evidence="2">Muscle</tissue>
    </source>
</reference>
<evidence type="ECO:0000256" key="1">
    <source>
        <dbReference type="SAM" id="MobiDB-lite"/>
    </source>
</evidence>
<dbReference type="EMBL" id="JAROKS010000017">
    <property type="protein sequence ID" value="KAK1793772.1"/>
    <property type="molecule type" value="Genomic_DNA"/>
</dbReference>
<dbReference type="AlphaFoldDB" id="A0AAD9DW57"/>
<evidence type="ECO:0000313" key="2">
    <source>
        <dbReference type="EMBL" id="KAK1793772.1"/>
    </source>
</evidence>